<dbReference type="Proteomes" id="UP000184120">
    <property type="component" value="Unassembled WGS sequence"/>
</dbReference>
<dbReference type="Proteomes" id="UP000650994">
    <property type="component" value="Unassembled WGS sequence"/>
</dbReference>
<evidence type="ECO:0000313" key="3">
    <source>
        <dbReference type="EMBL" id="SHK71373.1"/>
    </source>
</evidence>
<dbReference type="EMBL" id="BMFL01000045">
    <property type="protein sequence ID" value="GGF11756.1"/>
    <property type="molecule type" value="Genomic_DNA"/>
</dbReference>
<feature type="chain" id="PRO_5012070704" evidence="1">
    <location>
        <begin position="23"/>
        <end position="112"/>
    </location>
</feature>
<evidence type="ECO:0000256" key="1">
    <source>
        <dbReference type="SAM" id="SignalP"/>
    </source>
</evidence>
<dbReference type="EMBL" id="FRBH01000003">
    <property type="protein sequence ID" value="SHK71373.1"/>
    <property type="molecule type" value="Genomic_DNA"/>
</dbReference>
<protein>
    <submittedName>
        <fullName evidence="3">Uncharacterized protein</fullName>
    </submittedName>
</protein>
<reference evidence="2" key="5">
    <citation type="submission" date="2024-05" db="EMBL/GenBank/DDBJ databases">
        <authorList>
            <person name="Sun Q."/>
            <person name="Zhou Y."/>
        </authorList>
    </citation>
    <scope>NUCLEOTIDE SEQUENCE</scope>
    <source>
        <strain evidence="2">CGMCC 1.12707</strain>
    </source>
</reference>
<feature type="signal peptide" evidence="1">
    <location>
        <begin position="1"/>
        <end position="22"/>
    </location>
</feature>
<gene>
    <name evidence="2" type="ORF">GCM10010984_30920</name>
    <name evidence="3" type="ORF">SAMN05443634_10314</name>
</gene>
<dbReference type="STRING" id="1434701.SAMN05443634_10314"/>
<evidence type="ECO:0000313" key="5">
    <source>
        <dbReference type="Proteomes" id="UP000650994"/>
    </source>
</evidence>
<keyword evidence="1" id="KW-0732">Signal</keyword>
<dbReference type="AlphaFoldDB" id="A0A1M6UQC9"/>
<dbReference type="RefSeq" id="WP_143147229.1">
    <property type="nucleotide sequence ID" value="NZ_BMFL01000045.1"/>
</dbReference>
<reference evidence="2" key="1">
    <citation type="journal article" date="2014" name="Int. J. Syst. Evol. Microbiol.">
        <title>Complete genome of a new Firmicutes species belonging to the dominant human colonic microbiota ('Ruminococcus bicirculans') reveals two chromosomes and a selective capacity to utilize plant glucans.</title>
        <authorList>
            <consortium name="NISC Comparative Sequencing Program"/>
            <person name="Wegmann U."/>
            <person name="Louis P."/>
            <person name="Goesmann A."/>
            <person name="Henrissat B."/>
            <person name="Duncan S.H."/>
            <person name="Flint H.J."/>
        </authorList>
    </citation>
    <scope>NUCLEOTIDE SEQUENCE</scope>
    <source>
        <strain evidence="2">CGMCC 1.12707</strain>
    </source>
</reference>
<accession>A0A1M6UQC9</accession>
<evidence type="ECO:0000313" key="2">
    <source>
        <dbReference type="EMBL" id="GGF11756.1"/>
    </source>
</evidence>
<reference evidence="3" key="2">
    <citation type="submission" date="2016-11" db="EMBL/GenBank/DDBJ databases">
        <authorList>
            <person name="Jaros S."/>
            <person name="Januszkiewicz K."/>
            <person name="Wedrychowicz H."/>
        </authorList>
    </citation>
    <scope>NUCLEOTIDE SEQUENCE [LARGE SCALE GENOMIC DNA]</scope>
    <source>
        <strain evidence="3">DSM 27989</strain>
    </source>
</reference>
<keyword evidence="5" id="KW-1185">Reference proteome</keyword>
<dbReference type="OrthoDB" id="9873485at2"/>
<sequence>MKFSKIIQIVILLIFHLQFCNAQTCNLKKGQEEFTKRIIDIKDYIEKEKAIDVINYVNELEKLTNIKSESDINYFGKMNPTKNDLIKWNEWYENKKEIVCWDDTNNRLFIKL</sequence>
<proteinExistence type="predicted"/>
<reference evidence="5" key="4">
    <citation type="journal article" date="2019" name="Int. J. Syst. Evol. Microbiol.">
        <title>The Global Catalogue of Microorganisms (GCM) 10K type strain sequencing project: providing services to taxonomists for standard genome sequencing and annotation.</title>
        <authorList>
            <consortium name="The Broad Institute Genomics Platform"/>
            <consortium name="The Broad Institute Genome Sequencing Center for Infectious Disease"/>
            <person name="Wu L."/>
            <person name="Ma J."/>
        </authorList>
    </citation>
    <scope>NUCLEOTIDE SEQUENCE [LARGE SCALE GENOMIC DNA]</scope>
    <source>
        <strain evidence="5">CGMCC 1.12707</strain>
    </source>
</reference>
<evidence type="ECO:0000313" key="4">
    <source>
        <dbReference type="Proteomes" id="UP000184120"/>
    </source>
</evidence>
<organism evidence="3 4">
    <name type="scientific">Chishuiella changwenlii</name>
    <dbReference type="NCBI Taxonomy" id="1434701"/>
    <lineage>
        <taxon>Bacteria</taxon>
        <taxon>Pseudomonadati</taxon>
        <taxon>Bacteroidota</taxon>
        <taxon>Flavobacteriia</taxon>
        <taxon>Flavobacteriales</taxon>
        <taxon>Weeksellaceae</taxon>
        <taxon>Chishuiella</taxon>
    </lineage>
</organism>
<reference evidence="4" key="3">
    <citation type="submission" date="2016-11" db="EMBL/GenBank/DDBJ databases">
        <authorList>
            <person name="Varghese N."/>
            <person name="Submissions S."/>
        </authorList>
    </citation>
    <scope>NUCLEOTIDE SEQUENCE [LARGE SCALE GENOMIC DNA]</scope>
    <source>
        <strain evidence="4">DSM 27989</strain>
    </source>
</reference>
<name>A0A1M6UQC9_9FLAO</name>